<comment type="caution">
    <text evidence="1">The sequence shown here is derived from an EMBL/GenBank/DDBJ whole genome shotgun (WGS) entry which is preliminary data.</text>
</comment>
<protein>
    <submittedName>
        <fullName evidence="1">Uncharacterized protein</fullName>
    </submittedName>
</protein>
<dbReference type="Proteomes" id="UP000054653">
    <property type="component" value="Unassembled WGS sequence"/>
</dbReference>
<evidence type="ECO:0000313" key="1">
    <source>
        <dbReference type="EMBL" id="KRY02920.1"/>
    </source>
</evidence>
<organism evidence="1 2">
    <name type="scientific">Trichinella britovi</name>
    <name type="common">Parasitic roundworm</name>
    <dbReference type="NCBI Taxonomy" id="45882"/>
    <lineage>
        <taxon>Eukaryota</taxon>
        <taxon>Metazoa</taxon>
        <taxon>Ecdysozoa</taxon>
        <taxon>Nematoda</taxon>
        <taxon>Enoplea</taxon>
        <taxon>Dorylaimia</taxon>
        <taxon>Trichinellida</taxon>
        <taxon>Trichinellidae</taxon>
        <taxon>Trichinella</taxon>
    </lineage>
</organism>
<proteinExistence type="predicted"/>
<accession>A0A0V0YS12</accession>
<sequence length="40" mass="4827">METLEAIYSTITGLFAQYITKRAKFLKKAYFRKLQKQQRL</sequence>
<dbReference type="EMBL" id="JYDI01007014">
    <property type="protein sequence ID" value="KRY02920.1"/>
    <property type="molecule type" value="Genomic_DNA"/>
</dbReference>
<name>A0A0V0YS12_TRIBR</name>
<gene>
    <name evidence="1" type="ORF">T03_13356</name>
</gene>
<evidence type="ECO:0000313" key="2">
    <source>
        <dbReference type="Proteomes" id="UP000054653"/>
    </source>
</evidence>
<keyword evidence="2" id="KW-1185">Reference proteome</keyword>
<reference evidence="1 2" key="1">
    <citation type="submission" date="2015-01" db="EMBL/GenBank/DDBJ databases">
        <title>Evolution of Trichinella species and genotypes.</title>
        <authorList>
            <person name="Korhonen P.K."/>
            <person name="Edoardo P."/>
            <person name="Giuseppe L.R."/>
            <person name="Gasser R.B."/>
        </authorList>
    </citation>
    <scope>NUCLEOTIDE SEQUENCE [LARGE SCALE GENOMIC DNA]</scope>
    <source>
        <strain evidence="1">ISS120</strain>
    </source>
</reference>
<dbReference type="AlphaFoldDB" id="A0A0V0YS12"/>